<dbReference type="GO" id="GO:0046933">
    <property type="term" value="F:proton-transporting ATP synthase activity, rotational mechanism"/>
    <property type="evidence" value="ECO:0007669"/>
    <property type="project" value="UniProtKB-UniRule"/>
</dbReference>
<evidence type="ECO:0000256" key="3">
    <source>
        <dbReference type="ARBA" id="ARBA00022448"/>
    </source>
</evidence>
<evidence type="ECO:0000256" key="6">
    <source>
        <dbReference type="ARBA" id="ARBA00023196"/>
    </source>
</evidence>
<comment type="similarity">
    <text evidence="2 8 9">Belongs to the ATPase epsilon chain family.</text>
</comment>
<dbReference type="InterPro" id="IPR020547">
    <property type="entry name" value="ATP_synth_F1_esu_C"/>
</dbReference>
<feature type="domain" description="ATP synthase F1 complex delta/epsilon subunit N-terminal" evidence="11">
    <location>
        <begin position="3"/>
        <end position="81"/>
    </location>
</feature>
<dbReference type="Pfam" id="PF02823">
    <property type="entry name" value="ATP-synt_DE_N"/>
    <property type="match status" value="1"/>
</dbReference>
<dbReference type="EMBL" id="KM462863">
    <property type="protein sequence ID" value="AIT93550.1"/>
    <property type="molecule type" value="Genomic_DNA"/>
</dbReference>
<sequence>MTLQVCIMTPDRVFWNEKAEEIVLPTNTGQMGVLKNHAPLVTALEVGVMLVRTKNEWTSLALMGGFAIVKQNKVTVLVNEAESAETVDPVQAEKTFTETQKKLSQVSGQKEKVEANFAFKRARTRFQLVKKR</sequence>
<dbReference type="GO" id="GO:0005524">
    <property type="term" value="F:ATP binding"/>
    <property type="evidence" value="ECO:0007669"/>
    <property type="project" value="UniProtKB-UniRule"/>
</dbReference>
<comment type="subcellular location">
    <subcellularLocation>
        <location evidence="1">Membrane</location>
        <topology evidence="1">Peripheral membrane protein</topology>
    </subcellularLocation>
    <subcellularLocation>
        <location evidence="8">Plastid</location>
        <location evidence="8">Chloroplast thylakoid membrane</location>
        <topology evidence="8">Peripheral membrane protein</topology>
    </subcellularLocation>
</comment>
<dbReference type="RefSeq" id="YP_009104929.1">
    <property type="nucleotide sequence ID" value="NC_025526.1"/>
</dbReference>
<geneLocation type="chloroplast" evidence="12"/>
<keyword evidence="12" id="KW-0150">Chloroplast</keyword>
<evidence type="ECO:0000256" key="4">
    <source>
        <dbReference type="ARBA" id="ARBA00023065"/>
    </source>
</evidence>
<dbReference type="Gene3D" id="2.60.15.10">
    <property type="entry name" value="F0F1 ATP synthase delta/epsilon subunit, N-terminal"/>
    <property type="match status" value="1"/>
</dbReference>
<dbReference type="NCBIfam" id="TIGR01216">
    <property type="entry name" value="ATP_synt_epsi"/>
    <property type="match status" value="1"/>
</dbReference>
<dbReference type="HAMAP" id="MF_00530">
    <property type="entry name" value="ATP_synth_epsil_bac"/>
    <property type="match status" value="1"/>
</dbReference>
<gene>
    <name evidence="8 12" type="primary">atpE</name>
</gene>
<dbReference type="InterPro" id="IPR036771">
    <property type="entry name" value="ATPsynth_dsu/esu_N"/>
</dbReference>
<evidence type="ECO:0000256" key="9">
    <source>
        <dbReference type="RuleBase" id="RU003655"/>
    </source>
</evidence>
<dbReference type="AlphaFoldDB" id="A0A097KK41"/>
<evidence type="ECO:0000256" key="1">
    <source>
        <dbReference type="ARBA" id="ARBA00004170"/>
    </source>
</evidence>
<protein>
    <recommendedName>
        <fullName evidence="8 9">ATP synthase epsilon chain, chloroplastic</fullName>
    </recommendedName>
    <alternativeName>
        <fullName evidence="8">ATP synthase F1 sector epsilon subunit</fullName>
    </alternativeName>
    <alternativeName>
        <fullName evidence="8">F-ATPase epsilon subunit</fullName>
    </alternativeName>
</protein>
<proteinExistence type="inferred from homology"/>
<dbReference type="PANTHER" id="PTHR13822:SF10">
    <property type="entry name" value="ATP SYNTHASE EPSILON CHAIN, CHLOROPLASTIC"/>
    <property type="match status" value="1"/>
</dbReference>
<evidence type="ECO:0000256" key="7">
    <source>
        <dbReference type="ARBA" id="ARBA00023310"/>
    </source>
</evidence>
<keyword evidence="3 8" id="KW-0813">Transport</keyword>
<dbReference type="GO" id="GO:0009535">
    <property type="term" value="C:chloroplast thylakoid membrane"/>
    <property type="evidence" value="ECO:0007669"/>
    <property type="project" value="UniProtKB-SubCell"/>
</dbReference>
<keyword evidence="9 12" id="KW-0934">Plastid</keyword>
<keyword evidence="6 8" id="KW-0139">CF(1)</keyword>
<evidence type="ECO:0000256" key="5">
    <source>
        <dbReference type="ARBA" id="ARBA00023136"/>
    </source>
</evidence>
<name>A0A097KK41_9CHLO</name>
<dbReference type="InterPro" id="IPR001469">
    <property type="entry name" value="ATP_synth_F1_dsu/esu"/>
</dbReference>
<dbReference type="InterPro" id="IPR020546">
    <property type="entry name" value="ATP_synth_F1_dsu/esu_N"/>
</dbReference>
<keyword evidence="4 8" id="KW-0406">Ion transport</keyword>
<dbReference type="GO" id="GO:0045259">
    <property type="term" value="C:proton-transporting ATP synthase complex"/>
    <property type="evidence" value="ECO:0007669"/>
    <property type="project" value="UniProtKB-KW"/>
</dbReference>
<dbReference type="GeneID" id="22158531"/>
<accession>A0A097KK41</accession>
<organism evidence="12">
    <name type="scientific">Watanabea reniformis</name>
    <dbReference type="NCBI Taxonomy" id="191674"/>
    <lineage>
        <taxon>Eukaryota</taxon>
        <taxon>Viridiplantae</taxon>
        <taxon>Chlorophyta</taxon>
        <taxon>core chlorophytes</taxon>
        <taxon>Trebouxiophyceae</taxon>
        <taxon>Watanabeales</taxon>
        <taxon>Watanabeaceae</taxon>
        <taxon>Watanabea</taxon>
    </lineage>
</organism>
<evidence type="ECO:0000259" key="11">
    <source>
        <dbReference type="Pfam" id="PF02823"/>
    </source>
</evidence>
<dbReference type="SUPFAM" id="SSF51344">
    <property type="entry name" value="Epsilon subunit of F1F0-ATP synthase N-terminal domain"/>
    <property type="match status" value="1"/>
</dbReference>
<comment type="function">
    <text evidence="8 9">Produces ATP from ADP in the presence of a proton gradient across the membrane.</text>
</comment>
<dbReference type="Gene3D" id="6.10.140.480">
    <property type="match status" value="1"/>
</dbReference>
<evidence type="ECO:0000259" key="10">
    <source>
        <dbReference type="Pfam" id="PF00401"/>
    </source>
</evidence>
<dbReference type="Pfam" id="PF00401">
    <property type="entry name" value="ATP-synt_DE"/>
    <property type="match status" value="1"/>
</dbReference>
<dbReference type="PANTHER" id="PTHR13822">
    <property type="entry name" value="ATP SYNTHASE DELTA/EPSILON CHAIN"/>
    <property type="match status" value="1"/>
</dbReference>
<feature type="domain" description="ATP synthase epsilon subunit C-terminal" evidence="10">
    <location>
        <begin position="87"/>
        <end position="129"/>
    </location>
</feature>
<keyword evidence="8 9" id="KW-0793">Thylakoid</keyword>
<dbReference type="CDD" id="cd12152">
    <property type="entry name" value="F1-ATPase_delta"/>
    <property type="match status" value="1"/>
</dbReference>
<keyword evidence="8 9" id="KW-0375">Hydrogen ion transport</keyword>
<evidence type="ECO:0000256" key="8">
    <source>
        <dbReference type="HAMAP-Rule" id="MF_00530"/>
    </source>
</evidence>
<evidence type="ECO:0000256" key="2">
    <source>
        <dbReference type="ARBA" id="ARBA00005712"/>
    </source>
</evidence>
<keyword evidence="5 8" id="KW-0472">Membrane</keyword>
<evidence type="ECO:0000313" key="12">
    <source>
        <dbReference type="EMBL" id="AIT93550.1"/>
    </source>
</evidence>
<reference evidence="12" key="1">
    <citation type="journal article" date="2014" name="BMC Evol. Biol.">
        <title>Chloroplast phylogenomic analysis resolves deep-level relationships within the green algal class Trebouxiophyceae.</title>
        <authorList>
            <person name="Lemieux C."/>
            <person name="Otis C."/>
            <person name="Turmel M."/>
        </authorList>
    </citation>
    <scope>NUCLEOTIDE SEQUENCE</scope>
</reference>
<keyword evidence="7 8" id="KW-0066">ATP synthesis</keyword>
<comment type="subunit">
    <text evidence="8 9">F-type ATPases have 2 components, CF(1) - the catalytic core - and CF(0) - the membrane proton channel. CF(1) has five subunits: alpha(3), beta(3), gamma(1), delta(1), epsilon(1). CF(0) has three main subunits: a, b and c.</text>
</comment>